<dbReference type="InterPro" id="IPR011993">
    <property type="entry name" value="PH-like_dom_sf"/>
</dbReference>
<dbReference type="PANTHER" id="PTHR14336:SF8">
    <property type="entry name" value="PROTEIN OPY1"/>
    <property type="match status" value="1"/>
</dbReference>
<evidence type="ECO:0000259" key="7">
    <source>
        <dbReference type="PROSITE" id="PS50003"/>
    </source>
</evidence>
<feature type="coiled-coil region" evidence="5">
    <location>
        <begin position="119"/>
        <end position="174"/>
    </location>
</feature>
<proteinExistence type="predicted"/>
<keyword evidence="3 4" id="KW-0862">Zinc</keyword>
<dbReference type="GO" id="GO:0008270">
    <property type="term" value="F:zinc ion binding"/>
    <property type="evidence" value="ECO:0007669"/>
    <property type="project" value="UniProtKB-KW"/>
</dbReference>
<dbReference type="Pfam" id="PF00169">
    <property type="entry name" value="PH"/>
    <property type="match status" value="1"/>
</dbReference>
<dbReference type="SMART" id="SM00233">
    <property type="entry name" value="PH"/>
    <property type="match status" value="1"/>
</dbReference>
<sequence>MGSTFGKGKKASVQEQKEEKRLHCDHPRCQRKMEKNEALRHSSEGCTYRFVTCPYGKYGCTQTKITAKEMKVHEHKCAAVHLAMQIEWLEQKHHDILSNFATKKRETTMENYARIMALETEYKREKAKYGRNIAALEQAKSELQLTQNALCEEKAKLEKKYRLLKQRYGKLKAKMEFQANAIAAKEAADSLAPSLPMTGSVPDVASVATNVPPVSLSSLLPPSAVPVADGSIPLTEQRRGDIIAELQNGSISKISLPHLASNTQLRSTSRNSIEDSSDDQSEVAIETDSESEPVQQSTIVKQGFLEKEGKTFRTWKKRFFVLMKDGSFKYYKNEKHLSQPLGEMNVVDVIGTKIVHFSSKKPHGYACNFSRHLSIFQHTQGRKKNSITLLFCFCAWTSLELATADRLWKFVCKSDEQAQEWIDSIQYVQLKCGKAIEL</sequence>
<organism evidence="9 10">
    <name type="scientific">Reticulomyxa filosa</name>
    <dbReference type="NCBI Taxonomy" id="46433"/>
    <lineage>
        <taxon>Eukaryota</taxon>
        <taxon>Sar</taxon>
        <taxon>Rhizaria</taxon>
        <taxon>Retaria</taxon>
        <taxon>Foraminifera</taxon>
        <taxon>Monothalamids</taxon>
        <taxon>Reticulomyxidae</taxon>
        <taxon>Reticulomyxa</taxon>
    </lineage>
</organism>
<dbReference type="OrthoDB" id="2157866at2759"/>
<dbReference type="PROSITE" id="PS50145">
    <property type="entry name" value="ZF_TRAF"/>
    <property type="match status" value="1"/>
</dbReference>
<evidence type="ECO:0000256" key="6">
    <source>
        <dbReference type="SAM" id="MobiDB-lite"/>
    </source>
</evidence>
<protein>
    <submittedName>
        <fullName evidence="9">RhoGEF domain-containing protein</fullName>
    </submittedName>
</protein>
<dbReference type="InterPro" id="IPR001293">
    <property type="entry name" value="Znf_TRAF"/>
</dbReference>
<reference evidence="9 10" key="1">
    <citation type="journal article" date="2013" name="Curr. Biol.">
        <title>The Genome of the Foraminiferan Reticulomyxa filosa.</title>
        <authorList>
            <person name="Glockner G."/>
            <person name="Hulsmann N."/>
            <person name="Schleicher M."/>
            <person name="Noegel A.A."/>
            <person name="Eichinger L."/>
            <person name="Gallinger C."/>
            <person name="Pawlowski J."/>
            <person name="Sierra R."/>
            <person name="Euteneuer U."/>
            <person name="Pillet L."/>
            <person name="Moustafa A."/>
            <person name="Platzer M."/>
            <person name="Groth M."/>
            <person name="Szafranski K."/>
            <person name="Schliwa M."/>
        </authorList>
    </citation>
    <scope>NUCLEOTIDE SEQUENCE [LARGE SCALE GENOMIC DNA]</scope>
</reference>
<feature type="domain" description="TRAF-type" evidence="8">
    <location>
        <begin position="22"/>
        <end position="61"/>
    </location>
</feature>
<feature type="zinc finger region" description="TRAF-type" evidence="4">
    <location>
        <begin position="22"/>
        <end position="61"/>
    </location>
</feature>
<evidence type="ECO:0000259" key="8">
    <source>
        <dbReference type="PROSITE" id="PS50145"/>
    </source>
</evidence>
<comment type="caution">
    <text evidence="9">The sequence shown here is derived from an EMBL/GenBank/DDBJ whole genome shotgun (WGS) entry which is preliminary data.</text>
</comment>
<feature type="region of interest" description="Disordered" evidence="6">
    <location>
        <begin position="1"/>
        <end position="21"/>
    </location>
</feature>
<keyword evidence="1 4" id="KW-0479">Metal-binding</keyword>
<evidence type="ECO:0000256" key="4">
    <source>
        <dbReference type="PROSITE-ProRule" id="PRU00207"/>
    </source>
</evidence>
<evidence type="ECO:0000256" key="5">
    <source>
        <dbReference type="SAM" id="Coils"/>
    </source>
</evidence>
<evidence type="ECO:0000256" key="3">
    <source>
        <dbReference type="ARBA" id="ARBA00022833"/>
    </source>
</evidence>
<accession>X6M9U6</accession>
<evidence type="ECO:0000256" key="1">
    <source>
        <dbReference type="ARBA" id="ARBA00022723"/>
    </source>
</evidence>
<dbReference type="AlphaFoldDB" id="X6M9U6"/>
<feature type="compositionally biased region" description="Acidic residues" evidence="6">
    <location>
        <begin position="275"/>
        <end position="291"/>
    </location>
</feature>
<dbReference type="SUPFAM" id="SSF50729">
    <property type="entry name" value="PH domain-like"/>
    <property type="match status" value="1"/>
</dbReference>
<feature type="domain" description="PH" evidence="7">
    <location>
        <begin position="298"/>
        <end position="430"/>
    </location>
</feature>
<keyword evidence="5" id="KW-0175">Coiled coil</keyword>
<dbReference type="PANTHER" id="PTHR14336">
    <property type="entry name" value="TANDEM PH DOMAIN CONTAINING PROTEIN"/>
    <property type="match status" value="1"/>
</dbReference>
<dbReference type="Proteomes" id="UP000023152">
    <property type="component" value="Unassembled WGS sequence"/>
</dbReference>
<dbReference type="InterPro" id="IPR001849">
    <property type="entry name" value="PH_domain"/>
</dbReference>
<evidence type="ECO:0000256" key="2">
    <source>
        <dbReference type="ARBA" id="ARBA00022771"/>
    </source>
</evidence>
<evidence type="ECO:0000313" key="9">
    <source>
        <dbReference type="EMBL" id="ETO09785.1"/>
    </source>
</evidence>
<dbReference type="EMBL" id="ASPP01023906">
    <property type="protein sequence ID" value="ETO09785.1"/>
    <property type="molecule type" value="Genomic_DNA"/>
</dbReference>
<dbReference type="InterPro" id="IPR051707">
    <property type="entry name" value="PI-Interact_SigTrans_Reg"/>
</dbReference>
<dbReference type="Gene3D" id="2.30.29.30">
    <property type="entry name" value="Pleckstrin-homology domain (PH domain)/Phosphotyrosine-binding domain (PTB)"/>
    <property type="match status" value="1"/>
</dbReference>
<name>X6M9U6_RETFI</name>
<keyword evidence="10" id="KW-1185">Reference proteome</keyword>
<gene>
    <name evidence="9" type="ORF">RFI_27594</name>
</gene>
<evidence type="ECO:0000313" key="10">
    <source>
        <dbReference type="Proteomes" id="UP000023152"/>
    </source>
</evidence>
<dbReference type="PROSITE" id="PS50003">
    <property type="entry name" value="PH_DOMAIN"/>
    <property type="match status" value="1"/>
</dbReference>
<keyword evidence="2 4" id="KW-0863">Zinc-finger</keyword>
<feature type="region of interest" description="Disordered" evidence="6">
    <location>
        <begin position="263"/>
        <end position="292"/>
    </location>
</feature>